<sequence length="639" mass="64457">MVETGPAASEDAGTARPATDGRPERDPELDPAPRPTPGPQERDFARRTAPAAAEADPARRTPTGPAPATAAEDRAGDGAPAASGPAGSSSRTAPRFVRLRAQHTDAMTSPPPPPPASARFPDTPPRPSRPAPAAARRDETSPPGRAEDGPPAPNVPRPGPPHDFRRPPRPTRPAPRPAPTSAPPSTKAPAPTSAPASTDAPASADVSAPRLFGAPPSRPYGPPAPGAPGTGPTAPGGFGGGSARPADVGDTRSAGRADAPVAGPVADHGSERAWSPLPRGWVPAPGPARHETPAEGAGAGPRGDSRPEPAAGEAPAWSPGAAVRQPDFTLAPEPPAPQAPRRPDGTQGTVNGPDPALSWSAPMTPGGVTGSTRPVVRFARPEGYTPRILGRHGRTVAAAACAVLGLGLIGGALTGSWLVGGSGDSAERSAYTAAGGLWHNVPVDQLFPPTVDGQGAGPGGADRTWTRIAVAPDSGCAGVFDPLLLKVLAPAGCRRVLRATYTDATQSYVTTVGLLFTDADAAAMRALDARFAKEGLAQRADLMPRPYAAKGTVAAGFGDRQRAAWTVSVLTDAPVVVYAVSGWADGRTVDTPQPAPRAAATGATTAPAQAGLGNEAQGLADRVERGLRKTAVTPSEQPS</sequence>
<evidence type="ECO:0000313" key="3">
    <source>
        <dbReference type="Proteomes" id="UP000606194"/>
    </source>
</evidence>
<feature type="compositionally biased region" description="Basic and acidic residues" evidence="1">
    <location>
        <begin position="135"/>
        <end position="148"/>
    </location>
</feature>
<name>A0A918L1Z8_9ACTN</name>
<evidence type="ECO:0000256" key="1">
    <source>
        <dbReference type="SAM" id="MobiDB-lite"/>
    </source>
</evidence>
<feature type="compositionally biased region" description="Pro residues" evidence="1">
    <location>
        <begin position="109"/>
        <end position="130"/>
    </location>
</feature>
<feature type="compositionally biased region" description="Low complexity" evidence="1">
    <location>
        <begin position="183"/>
        <end position="215"/>
    </location>
</feature>
<dbReference type="RefSeq" id="WP_229877954.1">
    <property type="nucleotide sequence ID" value="NZ_BMTL01000006.1"/>
</dbReference>
<protein>
    <submittedName>
        <fullName evidence="2">Uncharacterized protein</fullName>
    </submittedName>
</protein>
<feature type="compositionally biased region" description="Low complexity" evidence="1">
    <location>
        <begin position="596"/>
        <end position="611"/>
    </location>
</feature>
<evidence type="ECO:0000313" key="2">
    <source>
        <dbReference type="EMBL" id="GGR79280.1"/>
    </source>
</evidence>
<reference evidence="2" key="2">
    <citation type="submission" date="2020-09" db="EMBL/GenBank/DDBJ databases">
        <authorList>
            <person name="Sun Q."/>
            <person name="Ohkuma M."/>
        </authorList>
    </citation>
    <scope>NUCLEOTIDE SEQUENCE</scope>
    <source>
        <strain evidence="2">JCM 4386</strain>
    </source>
</reference>
<dbReference type="AlphaFoldDB" id="A0A918L1Z8"/>
<dbReference type="Proteomes" id="UP000606194">
    <property type="component" value="Unassembled WGS sequence"/>
</dbReference>
<feature type="region of interest" description="Disordered" evidence="1">
    <location>
        <begin position="587"/>
        <end position="617"/>
    </location>
</feature>
<feature type="compositionally biased region" description="Pro residues" evidence="1">
    <location>
        <begin position="170"/>
        <end position="182"/>
    </location>
</feature>
<accession>A0A918L1Z8</accession>
<reference evidence="2" key="1">
    <citation type="journal article" date="2014" name="Int. J. Syst. Evol. Microbiol.">
        <title>Complete genome sequence of Corynebacterium casei LMG S-19264T (=DSM 44701T), isolated from a smear-ripened cheese.</title>
        <authorList>
            <consortium name="US DOE Joint Genome Institute (JGI-PGF)"/>
            <person name="Walter F."/>
            <person name="Albersmeier A."/>
            <person name="Kalinowski J."/>
            <person name="Ruckert C."/>
        </authorList>
    </citation>
    <scope>NUCLEOTIDE SEQUENCE</scope>
    <source>
        <strain evidence="2">JCM 4386</strain>
    </source>
</reference>
<organism evidence="2 3">
    <name type="scientific">Streptomyces humidus</name>
    <dbReference type="NCBI Taxonomy" id="52259"/>
    <lineage>
        <taxon>Bacteria</taxon>
        <taxon>Bacillati</taxon>
        <taxon>Actinomycetota</taxon>
        <taxon>Actinomycetes</taxon>
        <taxon>Kitasatosporales</taxon>
        <taxon>Streptomycetaceae</taxon>
        <taxon>Streptomyces</taxon>
    </lineage>
</organism>
<feature type="compositionally biased region" description="Basic and acidic residues" evidence="1">
    <location>
        <begin position="19"/>
        <end position="28"/>
    </location>
</feature>
<feature type="compositionally biased region" description="Low complexity" evidence="1">
    <location>
        <begin position="77"/>
        <end position="91"/>
    </location>
</feature>
<dbReference type="PRINTS" id="PR01217">
    <property type="entry name" value="PRICHEXTENSN"/>
</dbReference>
<comment type="caution">
    <text evidence="2">The sequence shown here is derived from an EMBL/GenBank/DDBJ whole genome shotgun (WGS) entry which is preliminary data.</text>
</comment>
<dbReference type="EMBL" id="BMTL01000006">
    <property type="protein sequence ID" value="GGR79280.1"/>
    <property type="molecule type" value="Genomic_DNA"/>
</dbReference>
<gene>
    <name evidence="2" type="ORF">GCM10010269_18130</name>
</gene>
<feature type="compositionally biased region" description="Pro residues" evidence="1">
    <location>
        <begin position="150"/>
        <end position="159"/>
    </location>
</feature>
<feature type="region of interest" description="Disordered" evidence="1">
    <location>
        <begin position="1"/>
        <end position="373"/>
    </location>
</feature>
<feature type="compositionally biased region" description="Pro residues" evidence="1">
    <location>
        <begin position="216"/>
        <end position="226"/>
    </location>
</feature>
<proteinExistence type="predicted"/>
<keyword evidence="3" id="KW-1185">Reference proteome</keyword>
<feature type="compositionally biased region" description="Low complexity" evidence="1">
    <location>
        <begin position="47"/>
        <end position="70"/>
    </location>
</feature>